<evidence type="ECO:0000313" key="3">
    <source>
        <dbReference type="Proteomes" id="UP000250744"/>
    </source>
</evidence>
<dbReference type="RefSeq" id="WP_112160079.1">
    <property type="nucleotide sequence ID" value="NZ_QKRX01000012.1"/>
</dbReference>
<feature type="signal peptide" evidence="1">
    <location>
        <begin position="1"/>
        <end position="21"/>
    </location>
</feature>
<comment type="caution">
    <text evidence="2">The sequence shown here is derived from an EMBL/GenBank/DDBJ whole genome shotgun (WGS) entry which is preliminary data.</text>
</comment>
<name>A0A364NJW1_9GAMM</name>
<proteinExistence type="predicted"/>
<dbReference type="EMBL" id="QKRX01000012">
    <property type="protein sequence ID" value="RAU17177.1"/>
    <property type="molecule type" value="Genomic_DNA"/>
</dbReference>
<sequence length="135" mass="15577">MKKRFFALAPLVLLTGCLSLGQTQPKDNNAHNRYYTLDAQALRLCQGDSRTQCFELNRIAGARFMFKPIEDKYGQSVQRPNYPRSLAMMLINPPDQSYLSERVDVDGQIYRLPANDHTNLAWRTIDTIFKTIYSK</sequence>
<reference evidence="2 3" key="1">
    <citation type="submission" date="2018-06" db="EMBL/GenBank/DDBJ databases">
        <title>Nitrincola tibetense sp. nov., isolated from Lake XuguoCo on Tibetan Plateau.</title>
        <authorList>
            <person name="Xing P."/>
        </authorList>
    </citation>
    <scope>NUCLEOTIDE SEQUENCE [LARGE SCALE GENOMIC DNA]</scope>
    <source>
        <strain evidence="3">xg18</strain>
    </source>
</reference>
<feature type="chain" id="PRO_5016958768" description="Lipoprotein" evidence="1">
    <location>
        <begin position="22"/>
        <end position="135"/>
    </location>
</feature>
<dbReference type="PROSITE" id="PS51257">
    <property type="entry name" value="PROKAR_LIPOPROTEIN"/>
    <property type="match status" value="1"/>
</dbReference>
<gene>
    <name evidence="2" type="ORF">DN062_14830</name>
</gene>
<evidence type="ECO:0000313" key="2">
    <source>
        <dbReference type="EMBL" id="RAU17177.1"/>
    </source>
</evidence>
<evidence type="ECO:0000256" key="1">
    <source>
        <dbReference type="SAM" id="SignalP"/>
    </source>
</evidence>
<evidence type="ECO:0008006" key="4">
    <source>
        <dbReference type="Google" id="ProtNLM"/>
    </source>
</evidence>
<organism evidence="2 3">
    <name type="scientific">Nitrincola tibetensis</name>
    <dbReference type="NCBI Taxonomy" id="2219697"/>
    <lineage>
        <taxon>Bacteria</taxon>
        <taxon>Pseudomonadati</taxon>
        <taxon>Pseudomonadota</taxon>
        <taxon>Gammaproteobacteria</taxon>
        <taxon>Oceanospirillales</taxon>
        <taxon>Oceanospirillaceae</taxon>
        <taxon>Nitrincola</taxon>
    </lineage>
</organism>
<accession>A0A364NJW1</accession>
<protein>
    <recommendedName>
        <fullName evidence="4">Lipoprotein</fullName>
    </recommendedName>
</protein>
<keyword evidence="1" id="KW-0732">Signal</keyword>
<keyword evidence="3" id="KW-1185">Reference proteome</keyword>
<dbReference type="AlphaFoldDB" id="A0A364NJW1"/>
<dbReference type="OrthoDB" id="6119956at2"/>
<dbReference type="Proteomes" id="UP000250744">
    <property type="component" value="Unassembled WGS sequence"/>
</dbReference>